<name>A0AAD5XR15_9FUNG</name>
<evidence type="ECO:0000256" key="2">
    <source>
        <dbReference type="ARBA" id="ARBA00022438"/>
    </source>
</evidence>
<keyword evidence="2" id="KW-0031">Aminopeptidase</keyword>
<sequence>MVLPRLIPVLAPKIADAFSATSSFDGLLVIFSKLSSTVSLAPLQPFQAALNAVAKADASADKATSLVVAPNAPGSRIILSPTGSLRGDVDDVRRFADAARSGLAKSRAAGVKKPLVFLANPFADASVASTPRMKRDYAKFLEVTLLGLFAEAYQPLQAREHFTAQGKPEESFEEIGIAVEDGENAEQAIKFATAVEQGRRLAKDVGGSDPERMTPLRAAEYVEAAFAGTDVKVSVMRDVDLIKKEYPFLHAVTRASLAVPRHFPAVVRLEYHAPDPSKVKENVFLIGKGVTYDTGGLDIKAGGYMRGMSRDKCGATAAAGFLKVVSILKPTHVNVIADLGFVRNSCGADGYVSDEILLSRAGVRALIGNTDAEGRMVMCDLLCAARERALEPRYASVPTHLMTIATLTGHAVRAVGPYAIALGNGPSREQGIPDRLFKAGHLVGDPFEISTLRREDYEFGAPGAPTEDVVQSNDKASTMTNRGHQSPAAFMAVASGIAKHGLDSESPVSYTHLDIAGSAEEGGKGLSLAAVTGSPVAALAQAFLA</sequence>
<feature type="domain" description="Cytosol aminopeptidase" evidence="5">
    <location>
        <begin position="369"/>
        <end position="376"/>
    </location>
</feature>
<keyword evidence="4" id="KW-0378">Hydrolase</keyword>
<dbReference type="InterPro" id="IPR000819">
    <property type="entry name" value="Peptidase_M17_C"/>
</dbReference>
<evidence type="ECO:0000256" key="4">
    <source>
        <dbReference type="ARBA" id="ARBA00022801"/>
    </source>
</evidence>
<comment type="similarity">
    <text evidence="1">Belongs to the peptidase M17 family.</text>
</comment>
<evidence type="ECO:0000313" key="6">
    <source>
        <dbReference type="EMBL" id="KAJ3175890.1"/>
    </source>
</evidence>
<dbReference type="EMBL" id="JADGJQ010000047">
    <property type="protein sequence ID" value="KAJ3175890.1"/>
    <property type="molecule type" value="Genomic_DNA"/>
</dbReference>
<dbReference type="Pfam" id="PF00883">
    <property type="entry name" value="Peptidase_M17"/>
    <property type="match status" value="1"/>
</dbReference>
<dbReference type="Proteomes" id="UP001212152">
    <property type="component" value="Unassembled WGS sequence"/>
</dbReference>
<dbReference type="PANTHER" id="PTHR11963:SF48">
    <property type="entry name" value="DIPEPTIDASE B, ISOFORM A"/>
    <property type="match status" value="1"/>
</dbReference>
<dbReference type="InterPro" id="IPR011356">
    <property type="entry name" value="Leucine_aapep/pepB"/>
</dbReference>
<dbReference type="GO" id="GO:0030145">
    <property type="term" value="F:manganese ion binding"/>
    <property type="evidence" value="ECO:0007669"/>
    <property type="project" value="InterPro"/>
</dbReference>
<organism evidence="6 7">
    <name type="scientific">Geranomyces variabilis</name>
    <dbReference type="NCBI Taxonomy" id="109894"/>
    <lineage>
        <taxon>Eukaryota</taxon>
        <taxon>Fungi</taxon>
        <taxon>Fungi incertae sedis</taxon>
        <taxon>Chytridiomycota</taxon>
        <taxon>Chytridiomycota incertae sedis</taxon>
        <taxon>Chytridiomycetes</taxon>
        <taxon>Spizellomycetales</taxon>
        <taxon>Powellomycetaceae</taxon>
        <taxon>Geranomyces</taxon>
    </lineage>
</organism>
<keyword evidence="7" id="KW-1185">Reference proteome</keyword>
<dbReference type="AlphaFoldDB" id="A0AAD5XR15"/>
<proteinExistence type="inferred from homology"/>
<evidence type="ECO:0000259" key="5">
    <source>
        <dbReference type="PROSITE" id="PS00631"/>
    </source>
</evidence>
<dbReference type="PROSITE" id="PS00631">
    <property type="entry name" value="CYTOSOL_AP"/>
    <property type="match status" value="1"/>
</dbReference>
<dbReference type="GO" id="GO:0006508">
    <property type="term" value="P:proteolysis"/>
    <property type="evidence" value="ECO:0007669"/>
    <property type="project" value="UniProtKB-KW"/>
</dbReference>
<keyword evidence="3" id="KW-0645">Protease</keyword>
<reference evidence="6" key="1">
    <citation type="submission" date="2020-05" db="EMBL/GenBank/DDBJ databases">
        <title>Phylogenomic resolution of chytrid fungi.</title>
        <authorList>
            <person name="Stajich J.E."/>
            <person name="Amses K."/>
            <person name="Simmons R."/>
            <person name="Seto K."/>
            <person name="Myers J."/>
            <person name="Bonds A."/>
            <person name="Quandt C.A."/>
            <person name="Barry K."/>
            <person name="Liu P."/>
            <person name="Grigoriev I."/>
            <person name="Longcore J.E."/>
            <person name="James T.Y."/>
        </authorList>
    </citation>
    <scope>NUCLEOTIDE SEQUENCE</scope>
    <source>
        <strain evidence="6">JEL0379</strain>
    </source>
</reference>
<dbReference type="PRINTS" id="PR00481">
    <property type="entry name" value="LAMNOPPTDASE"/>
</dbReference>
<protein>
    <recommendedName>
        <fullName evidence="5">Cytosol aminopeptidase domain-containing protein</fullName>
    </recommendedName>
</protein>
<comment type="caution">
    <text evidence="6">The sequence shown here is derived from an EMBL/GenBank/DDBJ whole genome shotgun (WGS) entry which is preliminary data.</text>
</comment>
<dbReference type="GO" id="GO:0005737">
    <property type="term" value="C:cytoplasm"/>
    <property type="evidence" value="ECO:0007669"/>
    <property type="project" value="InterPro"/>
</dbReference>
<gene>
    <name evidence="6" type="ORF">HDU87_005720</name>
</gene>
<accession>A0AAD5XR15</accession>
<dbReference type="SUPFAM" id="SSF53187">
    <property type="entry name" value="Zn-dependent exopeptidases"/>
    <property type="match status" value="1"/>
</dbReference>
<dbReference type="GO" id="GO:0070006">
    <property type="term" value="F:metalloaminopeptidase activity"/>
    <property type="evidence" value="ECO:0007669"/>
    <property type="project" value="InterPro"/>
</dbReference>
<evidence type="ECO:0000256" key="3">
    <source>
        <dbReference type="ARBA" id="ARBA00022670"/>
    </source>
</evidence>
<dbReference type="Gene3D" id="3.40.630.10">
    <property type="entry name" value="Zn peptidases"/>
    <property type="match status" value="1"/>
</dbReference>
<dbReference type="PANTHER" id="PTHR11963">
    <property type="entry name" value="LEUCINE AMINOPEPTIDASE-RELATED"/>
    <property type="match status" value="1"/>
</dbReference>
<evidence type="ECO:0000313" key="7">
    <source>
        <dbReference type="Proteomes" id="UP001212152"/>
    </source>
</evidence>
<evidence type="ECO:0000256" key="1">
    <source>
        <dbReference type="ARBA" id="ARBA00009528"/>
    </source>
</evidence>